<gene>
    <name evidence="1" type="ORF">OLEA9_A119170</name>
</gene>
<organism evidence="1 2">
    <name type="scientific">Olea europaea subsp. europaea</name>
    <dbReference type="NCBI Taxonomy" id="158383"/>
    <lineage>
        <taxon>Eukaryota</taxon>
        <taxon>Viridiplantae</taxon>
        <taxon>Streptophyta</taxon>
        <taxon>Embryophyta</taxon>
        <taxon>Tracheophyta</taxon>
        <taxon>Spermatophyta</taxon>
        <taxon>Magnoliopsida</taxon>
        <taxon>eudicotyledons</taxon>
        <taxon>Gunneridae</taxon>
        <taxon>Pentapetalae</taxon>
        <taxon>asterids</taxon>
        <taxon>lamiids</taxon>
        <taxon>Lamiales</taxon>
        <taxon>Oleaceae</taxon>
        <taxon>Oleeae</taxon>
        <taxon>Olea</taxon>
    </lineage>
</organism>
<keyword evidence="2" id="KW-1185">Reference proteome</keyword>
<protein>
    <submittedName>
        <fullName evidence="1">Nuclear pore complex NUP96</fullName>
    </submittedName>
</protein>
<reference evidence="1 2" key="1">
    <citation type="submission" date="2019-12" db="EMBL/GenBank/DDBJ databases">
        <authorList>
            <person name="Alioto T."/>
            <person name="Alioto T."/>
            <person name="Gomez Garrido J."/>
        </authorList>
    </citation>
    <scope>NUCLEOTIDE SEQUENCE [LARGE SCALE GENOMIC DNA]</scope>
</reference>
<dbReference type="Proteomes" id="UP000594638">
    <property type="component" value="Unassembled WGS sequence"/>
</dbReference>
<dbReference type="AlphaFoldDB" id="A0A8S0R913"/>
<dbReference type="OrthoDB" id="3797628at2759"/>
<name>A0A8S0R913_OLEEU</name>
<comment type="caution">
    <text evidence="1">The sequence shown here is derived from an EMBL/GenBank/DDBJ whole genome shotgun (WGS) entry which is preliminary data.</text>
</comment>
<accession>A0A8S0R913</accession>
<dbReference type="Gramene" id="OE9A119170T1">
    <property type="protein sequence ID" value="OE9A119170C1"/>
    <property type="gene ID" value="OE9A119170"/>
</dbReference>
<sequence length="110" mass="12612">MINLEKVAIDKVTRDENNKVREELSDFCFDSPLSLHKELSHETKEVERGSFKLKLQKLVNNRTMLSEICRSNIGIVERQLEVPGLSYASHVLLMHQVMNFSFPLGILVAN</sequence>
<dbReference type="EMBL" id="CACTIH010002255">
    <property type="protein sequence ID" value="CAA2975351.1"/>
    <property type="molecule type" value="Genomic_DNA"/>
</dbReference>
<evidence type="ECO:0000313" key="1">
    <source>
        <dbReference type="EMBL" id="CAA2975351.1"/>
    </source>
</evidence>
<proteinExistence type="predicted"/>
<evidence type="ECO:0000313" key="2">
    <source>
        <dbReference type="Proteomes" id="UP000594638"/>
    </source>
</evidence>